<dbReference type="AlphaFoldDB" id="A0A507CGP5"/>
<evidence type="ECO:0000259" key="4">
    <source>
        <dbReference type="SMART" id="SM01340"/>
    </source>
</evidence>
<dbReference type="InterPro" id="IPR014762">
    <property type="entry name" value="DNA_mismatch_repair_CS"/>
</dbReference>
<dbReference type="InterPro" id="IPR020568">
    <property type="entry name" value="Ribosomal_Su5_D2-typ_SF"/>
</dbReference>
<feature type="compositionally biased region" description="Basic and acidic residues" evidence="3">
    <location>
        <begin position="523"/>
        <end position="543"/>
    </location>
</feature>
<accession>A0A507CGP5</accession>
<dbReference type="STRING" id="286115.A0A507CGP5"/>
<dbReference type="PROSITE" id="PS00058">
    <property type="entry name" value="DNA_MISMATCH_REPAIR_1"/>
    <property type="match status" value="1"/>
</dbReference>
<keyword evidence="6" id="KW-1185">Reference proteome</keyword>
<dbReference type="GO" id="GO:0140664">
    <property type="term" value="F:ATP-dependent DNA damage sensor activity"/>
    <property type="evidence" value="ECO:0007669"/>
    <property type="project" value="InterPro"/>
</dbReference>
<dbReference type="SUPFAM" id="SSF54211">
    <property type="entry name" value="Ribosomal protein S5 domain 2-like"/>
    <property type="match status" value="1"/>
</dbReference>
<feature type="region of interest" description="Disordered" evidence="3">
    <location>
        <begin position="622"/>
        <end position="704"/>
    </location>
</feature>
<dbReference type="FunFam" id="3.30.565.10:FF:000017">
    <property type="entry name" value="PMS1 homolog 1, mismatch repair system component"/>
    <property type="match status" value="1"/>
</dbReference>
<dbReference type="GO" id="GO:0030983">
    <property type="term" value="F:mismatched DNA binding"/>
    <property type="evidence" value="ECO:0007669"/>
    <property type="project" value="InterPro"/>
</dbReference>
<dbReference type="EMBL" id="QEAN01000404">
    <property type="protein sequence ID" value="TPX38399.1"/>
    <property type="molecule type" value="Genomic_DNA"/>
</dbReference>
<feature type="region of interest" description="Disordered" evidence="3">
    <location>
        <begin position="395"/>
        <end position="419"/>
    </location>
</feature>
<dbReference type="SMART" id="SM01340">
    <property type="entry name" value="DNA_mis_repair"/>
    <property type="match status" value="1"/>
</dbReference>
<evidence type="ECO:0000313" key="6">
    <source>
        <dbReference type="Proteomes" id="UP000317494"/>
    </source>
</evidence>
<dbReference type="Gene3D" id="3.30.230.10">
    <property type="match status" value="1"/>
</dbReference>
<evidence type="ECO:0000256" key="1">
    <source>
        <dbReference type="ARBA" id="ARBA00006082"/>
    </source>
</evidence>
<sequence length="1012" mass="112269">MKTTMKMNRLSKDTERRIASGQNITTIPNCIKELIENSLDAGATSLDIKLEKNGLASITVKDNGSGIPASFENMLGERHCTSKISEFDDLDKLETFGFRGEALNSICAISEEVTVATRTGDEGEVGRVYEFDRRGSITRTQRQAMGQGTSVTVRRIFHNLPVRRENATTNQQKTASQVTALVRIYAILHPSLRITLKFTDITSSSSRISKGCNELVKPIAKTHLEAISQLFGRNLASNLSEYGNTSMVTAKRTSEGVDDLYDSEEDDSEEVVDVENIKWVEIKAVLPKLGSDPSVVGRANPDRYYLNVNGRPVSSSDKTLQEIVIRARDAYFAAIGSANGKRYPFLFVNIRVPPEFVDVNLEPDKSRVVLQNSTDIIACFGKILLDAYNQEKSAQSMDKALSSPRKRKAPRKDDTSRQPRVMLGCINGQLIPMTAMIDQTPSLMKMGREKTESRIMTEVEDCDDEEEDSYDEEDGQLIQPKSKRRRVALESDTLDLESHLKDKVVTLDSVVYSSKTSLDSWLDKKRGTSHSRITDASENRTPDDESILFDIGADDGGLSGNYDCNGVINTDDRRNSTLFNTPSKQKSISSISTSPLLVDMLIQQKSNINQVNEPVSPTRITSESVVSIPSKLVPPPQNTPKKKAPTTPSTNTRQLTLAEMFTPRSKKSVSNEKPSTTSRNTNTNNKSSRPHITDTPTPLLQSHSALSLSSPKALNLHSVRDADMIINVDLSNVAENYGFMVEERLAASRQESHGSQDVGKIQVVGPIASNGDLESFDDEESSVWSLRIDGKLVVINLCRLIEVLLYRELMFKAELPLKKQRYATILRSEALGGSEGIQFLRRLTEHESSMPVSVPGMEKKRVSDARLVANGFELFISTDVKNPKGEATVELESRTDVIPSYGLANLKDLMISLFSRPIPEHIELASTRPVRVNEYFVAQATSMACEKVKEVMGNVTVLSWSNSADKERKELVKQRVLAYVNDFFTAQEDMSQVPAGSQWTCPHQKCVAILVE</sequence>
<dbReference type="InterPro" id="IPR002099">
    <property type="entry name" value="MutL/Mlh/PMS"/>
</dbReference>
<dbReference type="NCBIfam" id="TIGR00585">
    <property type="entry name" value="mutl"/>
    <property type="match status" value="1"/>
</dbReference>
<dbReference type="InterPro" id="IPR036890">
    <property type="entry name" value="HATPase_C_sf"/>
</dbReference>
<comment type="caution">
    <text evidence="5">The sequence shown here is derived from an EMBL/GenBank/DDBJ whole genome shotgun (WGS) entry which is preliminary data.</text>
</comment>
<dbReference type="VEuPathDB" id="FungiDB:SeMB42_g06761"/>
<feature type="compositionally biased region" description="Low complexity" evidence="3">
    <location>
        <begin position="673"/>
        <end position="687"/>
    </location>
</feature>
<dbReference type="Proteomes" id="UP000317494">
    <property type="component" value="Unassembled WGS sequence"/>
</dbReference>
<dbReference type="GO" id="GO:0005524">
    <property type="term" value="F:ATP binding"/>
    <property type="evidence" value="ECO:0007669"/>
    <property type="project" value="InterPro"/>
</dbReference>
<gene>
    <name evidence="5" type="ORF">SeMB42_g06761</name>
</gene>
<evidence type="ECO:0000256" key="3">
    <source>
        <dbReference type="SAM" id="MobiDB-lite"/>
    </source>
</evidence>
<protein>
    <recommendedName>
        <fullName evidence="4">DNA mismatch repair protein S5 domain-containing protein</fullName>
    </recommendedName>
</protein>
<dbReference type="SUPFAM" id="SSF55874">
    <property type="entry name" value="ATPase domain of HSP90 chaperone/DNA topoisomerase II/histidine kinase"/>
    <property type="match status" value="1"/>
</dbReference>
<dbReference type="PANTHER" id="PTHR10073:SF54">
    <property type="entry name" value="PMS1 PROTEIN HOMOLOG 1"/>
    <property type="match status" value="1"/>
</dbReference>
<dbReference type="Gene3D" id="3.30.565.10">
    <property type="entry name" value="Histidine kinase-like ATPase, C-terminal domain"/>
    <property type="match status" value="1"/>
</dbReference>
<comment type="similarity">
    <text evidence="1">Belongs to the DNA mismatch repair MutL/HexB family.</text>
</comment>
<dbReference type="CDD" id="cd00782">
    <property type="entry name" value="MutL_Trans"/>
    <property type="match status" value="1"/>
</dbReference>
<dbReference type="Pfam" id="PF01119">
    <property type="entry name" value="DNA_mis_repair"/>
    <property type="match status" value="1"/>
</dbReference>
<proteinExistence type="inferred from homology"/>
<dbReference type="CDD" id="cd16926">
    <property type="entry name" value="HATPase_MutL-MLH-PMS-like"/>
    <property type="match status" value="1"/>
</dbReference>
<dbReference type="PANTHER" id="PTHR10073">
    <property type="entry name" value="DNA MISMATCH REPAIR PROTEIN MLH, PMS, MUTL"/>
    <property type="match status" value="1"/>
</dbReference>
<name>A0A507CGP5_9FUNG</name>
<feature type="region of interest" description="Disordered" evidence="3">
    <location>
        <begin position="523"/>
        <end position="546"/>
    </location>
</feature>
<dbReference type="GO" id="GO:0032389">
    <property type="term" value="C:MutLalpha complex"/>
    <property type="evidence" value="ECO:0007669"/>
    <property type="project" value="TreeGrafter"/>
</dbReference>
<dbReference type="GO" id="GO:0016887">
    <property type="term" value="F:ATP hydrolysis activity"/>
    <property type="evidence" value="ECO:0007669"/>
    <property type="project" value="InterPro"/>
</dbReference>
<dbReference type="InterPro" id="IPR038973">
    <property type="entry name" value="MutL/Mlh/Pms-like"/>
</dbReference>
<feature type="domain" description="DNA mismatch repair protein S5" evidence="4">
    <location>
        <begin position="227"/>
        <end position="389"/>
    </location>
</feature>
<dbReference type="GO" id="GO:0006298">
    <property type="term" value="P:mismatch repair"/>
    <property type="evidence" value="ECO:0007669"/>
    <property type="project" value="InterPro"/>
</dbReference>
<reference evidence="5 6" key="1">
    <citation type="journal article" date="2019" name="Sci. Rep.">
        <title>Comparative genomics of chytrid fungi reveal insights into the obligate biotrophic and pathogenic lifestyle of Synchytrium endobioticum.</title>
        <authorList>
            <person name="van de Vossenberg B.T.L.H."/>
            <person name="Warris S."/>
            <person name="Nguyen H.D.T."/>
            <person name="van Gent-Pelzer M.P.E."/>
            <person name="Joly D.L."/>
            <person name="van de Geest H.C."/>
            <person name="Bonants P.J.M."/>
            <person name="Smith D.S."/>
            <person name="Levesque C.A."/>
            <person name="van der Lee T.A.J."/>
        </authorList>
    </citation>
    <scope>NUCLEOTIDE SEQUENCE [LARGE SCALE GENOMIC DNA]</scope>
    <source>
        <strain evidence="5 6">MB42</strain>
    </source>
</reference>
<evidence type="ECO:0000313" key="5">
    <source>
        <dbReference type="EMBL" id="TPX38399.1"/>
    </source>
</evidence>
<dbReference type="InterPro" id="IPR014721">
    <property type="entry name" value="Ribsml_uS5_D2-typ_fold_subgr"/>
</dbReference>
<dbReference type="Pfam" id="PF13589">
    <property type="entry name" value="HATPase_c_3"/>
    <property type="match status" value="1"/>
</dbReference>
<dbReference type="InterPro" id="IPR013507">
    <property type="entry name" value="DNA_mismatch_S5_2-like"/>
</dbReference>
<keyword evidence="2" id="KW-0227">DNA damage</keyword>
<organism evidence="5 6">
    <name type="scientific">Synchytrium endobioticum</name>
    <dbReference type="NCBI Taxonomy" id="286115"/>
    <lineage>
        <taxon>Eukaryota</taxon>
        <taxon>Fungi</taxon>
        <taxon>Fungi incertae sedis</taxon>
        <taxon>Chytridiomycota</taxon>
        <taxon>Chytridiomycota incertae sedis</taxon>
        <taxon>Chytridiomycetes</taxon>
        <taxon>Synchytriales</taxon>
        <taxon>Synchytriaceae</taxon>
        <taxon>Synchytrium</taxon>
    </lineage>
</organism>
<evidence type="ECO:0000256" key="2">
    <source>
        <dbReference type="ARBA" id="ARBA00022763"/>
    </source>
</evidence>